<evidence type="ECO:0000313" key="1">
    <source>
        <dbReference type="EMBL" id="GBP49461.1"/>
    </source>
</evidence>
<dbReference type="AlphaFoldDB" id="A0A4C1WEA8"/>
<dbReference type="EMBL" id="BGZK01000545">
    <property type="protein sequence ID" value="GBP49461.1"/>
    <property type="molecule type" value="Genomic_DNA"/>
</dbReference>
<keyword evidence="2" id="KW-1185">Reference proteome</keyword>
<dbReference type="Proteomes" id="UP000299102">
    <property type="component" value="Unassembled WGS sequence"/>
</dbReference>
<accession>A0A4C1WEA8</accession>
<gene>
    <name evidence="1" type="ORF">EVAR_25675_1</name>
</gene>
<sequence>MQFKLVSNSNLLVPQPRCLLAASNNRLSQRLICISRRDYIRRINKMSSPSTGAPHPVGVPNQHNSVRGYGGHALVIARDKYLTIAARRFRVTVP</sequence>
<comment type="caution">
    <text evidence="1">The sequence shown here is derived from an EMBL/GenBank/DDBJ whole genome shotgun (WGS) entry which is preliminary data.</text>
</comment>
<reference evidence="1 2" key="1">
    <citation type="journal article" date="2019" name="Commun. Biol.">
        <title>The bagworm genome reveals a unique fibroin gene that provides high tensile strength.</title>
        <authorList>
            <person name="Kono N."/>
            <person name="Nakamura H."/>
            <person name="Ohtoshi R."/>
            <person name="Tomita M."/>
            <person name="Numata K."/>
            <person name="Arakawa K."/>
        </authorList>
    </citation>
    <scope>NUCLEOTIDE SEQUENCE [LARGE SCALE GENOMIC DNA]</scope>
</reference>
<organism evidence="1 2">
    <name type="scientific">Eumeta variegata</name>
    <name type="common">Bagworm moth</name>
    <name type="synonym">Eumeta japonica</name>
    <dbReference type="NCBI Taxonomy" id="151549"/>
    <lineage>
        <taxon>Eukaryota</taxon>
        <taxon>Metazoa</taxon>
        <taxon>Ecdysozoa</taxon>
        <taxon>Arthropoda</taxon>
        <taxon>Hexapoda</taxon>
        <taxon>Insecta</taxon>
        <taxon>Pterygota</taxon>
        <taxon>Neoptera</taxon>
        <taxon>Endopterygota</taxon>
        <taxon>Lepidoptera</taxon>
        <taxon>Glossata</taxon>
        <taxon>Ditrysia</taxon>
        <taxon>Tineoidea</taxon>
        <taxon>Psychidae</taxon>
        <taxon>Oiketicinae</taxon>
        <taxon>Eumeta</taxon>
    </lineage>
</organism>
<name>A0A4C1WEA8_EUMVA</name>
<protein>
    <submittedName>
        <fullName evidence="1">Uncharacterized protein</fullName>
    </submittedName>
</protein>
<evidence type="ECO:0000313" key="2">
    <source>
        <dbReference type="Proteomes" id="UP000299102"/>
    </source>
</evidence>
<proteinExistence type="predicted"/>